<dbReference type="InterPro" id="IPR013783">
    <property type="entry name" value="Ig-like_fold"/>
</dbReference>
<dbReference type="Proteomes" id="UP001152759">
    <property type="component" value="Chromosome 1"/>
</dbReference>
<dbReference type="Gene3D" id="2.60.40.10">
    <property type="entry name" value="Immunoglobulins"/>
    <property type="match status" value="1"/>
</dbReference>
<evidence type="ECO:0000313" key="2">
    <source>
        <dbReference type="Proteomes" id="UP001152759"/>
    </source>
</evidence>
<accession>A0A9N9ZYV4</accession>
<sequence length="135" mass="14716">MSKEIDKPSVHEAVISYNSVRGGISVITEKGEVTTSYLLIQNADLSDTGNYSCCPSNADGASVKVHVLNGKLSSLHGSSHGDRYENDLYAQVPYSMSQNHIQTNKKFDAGLRIEIESVLMWTNITTKSIDPVSIP</sequence>
<evidence type="ECO:0008006" key="3">
    <source>
        <dbReference type="Google" id="ProtNLM"/>
    </source>
</evidence>
<dbReference type="InterPro" id="IPR037448">
    <property type="entry name" value="Zig-8"/>
</dbReference>
<dbReference type="GO" id="GO:0032589">
    <property type="term" value="C:neuron projection membrane"/>
    <property type="evidence" value="ECO:0007669"/>
    <property type="project" value="TreeGrafter"/>
</dbReference>
<dbReference type="SUPFAM" id="SSF48726">
    <property type="entry name" value="Immunoglobulin"/>
    <property type="match status" value="1"/>
</dbReference>
<dbReference type="EMBL" id="OU963862">
    <property type="protein sequence ID" value="CAH0380763.1"/>
    <property type="molecule type" value="Genomic_DNA"/>
</dbReference>
<dbReference type="AlphaFoldDB" id="A0A9N9ZYV4"/>
<proteinExistence type="predicted"/>
<dbReference type="PANTHER" id="PTHR23279:SF46">
    <property type="entry name" value="DEFECTIVE PROBOSCIS EXTENSION RESPONSE 10, ISOFORM A-RELATED"/>
    <property type="match status" value="1"/>
</dbReference>
<reference evidence="1" key="1">
    <citation type="submission" date="2021-12" db="EMBL/GenBank/DDBJ databases">
        <authorList>
            <person name="King R."/>
        </authorList>
    </citation>
    <scope>NUCLEOTIDE SEQUENCE</scope>
</reference>
<gene>
    <name evidence="1" type="ORF">BEMITA_LOCUS479</name>
</gene>
<dbReference type="PANTHER" id="PTHR23279">
    <property type="entry name" value="DEFECTIVE PROBOSCIS EXTENSION RESPONSE DPR -RELATED"/>
    <property type="match status" value="1"/>
</dbReference>
<dbReference type="InterPro" id="IPR036179">
    <property type="entry name" value="Ig-like_dom_sf"/>
</dbReference>
<protein>
    <recommendedName>
        <fullName evidence="3">Immunoglobulin I-set domain-containing protein</fullName>
    </recommendedName>
</protein>
<dbReference type="GO" id="GO:0050808">
    <property type="term" value="P:synapse organization"/>
    <property type="evidence" value="ECO:0007669"/>
    <property type="project" value="TreeGrafter"/>
</dbReference>
<evidence type="ECO:0000313" key="1">
    <source>
        <dbReference type="EMBL" id="CAH0380763.1"/>
    </source>
</evidence>
<name>A0A9N9ZYV4_BEMTA</name>
<organism evidence="1 2">
    <name type="scientific">Bemisia tabaci</name>
    <name type="common">Sweetpotato whitefly</name>
    <name type="synonym">Aleurodes tabaci</name>
    <dbReference type="NCBI Taxonomy" id="7038"/>
    <lineage>
        <taxon>Eukaryota</taxon>
        <taxon>Metazoa</taxon>
        <taxon>Ecdysozoa</taxon>
        <taxon>Arthropoda</taxon>
        <taxon>Hexapoda</taxon>
        <taxon>Insecta</taxon>
        <taxon>Pterygota</taxon>
        <taxon>Neoptera</taxon>
        <taxon>Paraneoptera</taxon>
        <taxon>Hemiptera</taxon>
        <taxon>Sternorrhyncha</taxon>
        <taxon>Aleyrodoidea</taxon>
        <taxon>Aleyrodidae</taxon>
        <taxon>Aleyrodinae</taxon>
        <taxon>Bemisia</taxon>
    </lineage>
</organism>
<keyword evidence="2" id="KW-1185">Reference proteome</keyword>